<feature type="compositionally biased region" description="Acidic residues" evidence="2">
    <location>
        <begin position="42"/>
        <end position="61"/>
    </location>
</feature>
<feature type="compositionally biased region" description="Polar residues" evidence="2">
    <location>
        <begin position="1"/>
        <end position="21"/>
    </location>
</feature>
<dbReference type="AlphaFoldDB" id="A0A833SSH5"/>
<evidence type="ECO:0000256" key="1">
    <source>
        <dbReference type="ARBA" id="ARBA00008306"/>
    </source>
</evidence>
<proteinExistence type="inferred from homology"/>
<dbReference type="PANTHER" id="PTHR16255">
    <property type="entry name" value="REQUIRED FOR MEIOTIC NUCLEAR DIVISION PROTEIN 1 HOMOLOG"/>
    <property type="match status" value="1"/>
</dbReference>
<dbReference type="PANTHER" id="PTHR16255:SF1">
    <property type="entry name" value="REQUIRED FOR MEIOTIC NUCLEAR DIVISION PROTEIN 1 HOMOLOG"/>
    <property type="match status" value="1"/>
</dbReference>
<keyword evidence="3" id="KW-1133">Transmembrane helix</keyword>
<accession>A0A833SSH5</accession>
<comment type="similarity">
    <text evidence="1">Belongs to the RMD1/sif2 family.</text>
</comment>
<organism evidence="5 6">
    <name type="scientific">Phytophthora infestans</name>
    <name type="common">Potato late blight agent</name>
    <name type="synonym">Botrytis infestans</name>
    <dbReference type="NCBI Taxonomy" id="4787"/>
    <lineage>
        <taxon>Eukaryota</taxon>
        <taxon>Sar</taxon>
        <taxon>Stramenopiles</taxon>
        <taxon>Oomycota</taxon>
        <taxon>Peronosporomycetes</taxon>
        <taxon>Peronosporales</taxon>
        <taxon>Peronosporaceae</taxon>
        <taxon>Phytophthora</taxon>
    </lineage>
</organism>
<gene>
    <name evidence="5" type="ORF">GN244_ATG10507</name>
</gene>
<dbReference type="EMBL" id="WSZM01000239">
    <property type="protein sequence ID" value="KAF4037464.1"/>
    <property type="molecule type" value="Genomic_DNA"/>
</dbReference>
<evidence type="ECO:0000256" key="2">
    <source>
        <dbReference type="SAM" id="MobiDB-lite"/>
    </source>
</evidence>
<keyword evidence="3" id="KW-0812">Transmembrane</keyword>
<comment type="caution">
    <text evidence="5">The sequence shown here is derived from an EMBL/GenBank/DDBJ whole genome shotgun (WGS) entry which is preliminary data.</text>
</comment>
<feature type="transmembrane region" description="Helical" evidence="3">
    <location>
        <begin position="456"/>
        <end position="476"/>
    </location>
</feature>
<dbReference type="InterPro" id="IPR003734">
    <property type="entry name" value="DUF155"/>
</dbReference>
<dbReference type="GO" id="GO:0005739">
    <property type="term" value="C:mitochondrion"/>
    <property type="evidence" value="ECO:0007669"/>
    <property type="project" value="UniProtKB-ARBA"/>
</dbReference>
<name>A0A833SSH5_PHYIN</name>
<reference evidence="5" key="1">
    <citation type="submission" date="2020-04" db="EMBL/GenBank/DDBJ databases">
        <title>Hybrid Assembly of Korean Phytophthora infestans isolates.</title>
        <authorList>
            <person name="Prokchorchik M."/>
            <person name="Lee Y."/>
            <person name="Seo J."/>
            <person name="Cho J.-H."/>
            <person name="Park Y.-E."/>
            <person name="Jang D.-C."/>
            <person name="Im J.-S."/>
            <person name="Choi J.-G."/>
            <person name="Park H.-J."/>
            <person name="Lee G.-B."/>
            <person name="Lee Y.-G."/>
            <person name="Hong S.-Y."/>
            <person name="Cho K."/>
            <person name="Sohn K.H."/>
        </authorList>
    </citation>
    <scope>NUCLEOTIDE SEQUENCE</scope>
    <source>
        <strain evidence="5">KR_1_A1</strain>
    </source>
</reference>
<keyword evidence="3" id="KW-0472">Membrane</keyword>
<evidence type="ECO:0000313" key="5">
    <source>
        <dbReference type="EMBL" id="KAF4037464.1"/>
    </source>
</evidence>
<sequence length="486" mass="54765">MKTMSTQKSPSINTPASISTSARRHRRTRQNISPNTPTIAELLEDPNDGDKDSDEDADVDDPSIPVFVLTTPLPALPESENPPVHDAAPSPPAPVRAVGFPVVNARRTGLQAKERAIQRISGSVPPAMLARRPSGRRWRAHAPDYDDELARIHLFRPPLPPTHTDKRRVAVYYTCEQIALFKLQKWMDKNAKEHRRAYATEAKKEATMQAGLGLTNWKNRMYLEVLHSSYKPERPADTAGEDRDPCAVQRAAALQEKHAFFFETGCCVFWGLTREEEARCLMTLTPFSSGMKDQVDAQDMEFSYGDRSSIAKDSIVLCSLNVAEKIALSFAMSQSATLGAFETRVEDRIRSTKHIPSSLASVGSIQYSQNDTSKLIGHLFIELADVNIHSNVLDEPEYFLKSQDNDDFKYLYVKMLKYQDVASRVAILNKRLSILRDLVGVLNQQLTHHHGAKLEWIIIWMLVFQVIIAIGWDIILKDILGYFHWG</sequence>
<dbReference type="Proteomes" id="UP000602510">
    <property type="component" value="Unassembled WGS sequence"/>
</dbReference>
<keyword evidence="6" id="KW-1185">Reference proteome</keyword>
<feature type="domain" description="DUF155" evidence="4">
    <location>
        <begin position="260"/>
        <end position="429"/>
    </location>
</feature>
<evidence type="ECO:0000256" key="3">
    <source>
        <dbReference type="SAM" id="Phobius"/>
    </source>
</evidence>
<dbReference type="Pfam" id="PF02582">
    <property type="entry name" value="DUF155"/>
    <property type="match status" value="1"/>
</dbReference>
<evidence type="ECO:0000259" key="4">
    <source>
        <dbReference type="Pfam" id="PF02582"/>
    </source>
</evidence>
<evidence type="ECO:0000313" key="6">
    <source>
        <dbReference type="Proteomes" id="UP000602510"/>
    </source>
</evidence>
<protein>
    <submittedName>
        <fullName evidence="5">Putative ACR/YagE family protein</fullName>
    </submittedName>
</protein>
<feature type="region of interest" description="Disordered" evidence="2">
    <location>
        <begin position="1"/>
        <end position="64"/>
    </location>
</feature>
<dbReference type="InterPro" id="IPR051624">
    <property type="entry name" value="RMD1/Sad1-interacting"/>
</dbReference>